<sequence>MAVALYGIGNMAFLGWGKKKEPVENKSEEAKAQGTPSTDLRPRRSRLSEAVFSKLQESTGFPGSNPDAGTEFDDRLFKNLGQVSPLDLSPERIEDAQRLSLLSYRKNPRAKRAIEVVKDFALGDQIRIRAKEPEVQDVLDQHWEENDWDNHIEDRLRDLAIFGEQLYPVAVREGDGMVSVSHVTPLRILSVLPNPKNSIELIKVQTSVGASSQTIREQDKGKVFDIIRPAKGGGLTFEQGKDNAFYFTVNRISGATRGLPDLLPSMDWLEGLDQFVFSMLERADLAMNVVFDLMYKGLKDNEIKEKVDHFDQNMRDGLTYGHNENVELKIQVPELAGSDAEIVNRILTKHIQAGTGLAGLFYGDSDDLTRASASELSVAVARMIQSRQNLFKRILKRILEFQIQRSVQAGTLKKGMDTTFVIEMPHIFLRDLSTITESIEKLTDSLITGVDRKWIDNETAGKMFRTSLEQLGSLVAPPTQGGDVEDEPDEPIVPRQEIEDGKEPPEREEDEGEEEEGRAAAVA</sequence>
<evidence type="ECO:0000256" key="1">
    <source>
        <dbReference type="SAM" id="MobiDB-lite"/>
    </source>
</evidence>
<gene>
    <name evidence="2" type="ORF">LCGC14_0628190</name>
</gene>
<dbReference type="EMBL" id="LAZR01001090">
    <property type="protein sequence ID" value="KKN50899.1"/>
    <property type="molecule type" value="Genomic_DNA"/>
</dbReference>
<protein>
    <recommendedName>
        <fullName evidence="3">Portal protein</fullName>
    </recommendedName>
</protein>
<feature type="region of interest" description="Disordered" evidence="1">
    <location>
        <begin position="22"/>
        <end position="71"/>
    </location>
</feature>
<feature type="compositionally biased region" description="Acidic residues" evidence="1">
    <location>
        <begin position="506"/>
        <end position="516"/>
    </location>
</feature>
<feature type="compositionally biased region" description="Basic and acidic residues" evidence="1">
    <location>
        <begin position="496"/>
        <end position="505"/>
    </location>
</feature>
<reference evidence="2" key="1">
    <citation type="journal article" date="2015" name="Nature">
        <title>Complex archaea that bridge the gap between prokaryotes and eukaryotes.</title>
        <authorList>
            <person name="Spang A."/>
            <person name="Saw J.H."/>
            <person name="Jorgensen S.L."/>
            <person name="Zaremba-Niedzwiedzka K."/>
            <person name="Martijn J."/>
            <person name="Lind A.E."/>
            <person name="van Eijk R."/>
            <person name="Schleper C."/>
            <person name="Guy L."/>
            <person name="Ettema T.J."/>
        </authorList>
    </citation>
    <scope>NUCLEOTIDE SEQUENCE</scope>
</reference>
<feature type="region of interest" description="Disordered" evidence="1">
    <location>
        <begin position="474"/>
        <end position="523"/>
    </location>
</feature>
<feature type="compositionally biased region" description="Basic and acidic residues" evidence="1">
    <location>
        <begin position="22"/>
        <end position="31"/>
    </location>
</feature>
<evidence type="ECO:0008006" key="3">
    <source>
        <dbReference type="Google" id="ProtNLM"/>
    </source>
</evidence>
<comment type="caution">
    <text evidence="2">The sequence shown here is derived from an EMBL/GenBank/DDBJ whole genome shotgun (WGS) entry which is preliminary data.</text>
</comment>
<evidence type="ECO:0000313" key="2">
    <source>
        <dbReference type="EMBL" id="KKN50899.1"/>
    </source>
</evidence>
<proteinExistence type="predicted"/>
<name>A0A0F9R7Y0_9ZZZZ</name>
<accession>A0A0F9R7Y0</accession>
<dbReference type="AlphaFoldDB" id="A0A0F9R7Y0"/>
<organism evidence="2">
    <name type="scientific">marine sediment metagenome</name>
    <dbReference type="NCBI Taxonomy" id="412755"/>
    <lineage>
        <taxon>unclassified sequences</taxon>
        <taxon>metagenomes</taxon>
        <taxon>ecological metagenomes</taxon>
    </lineage>
</organism>